<gene>
    <name evidence="8" type="ORF">FHS40_004410</name>
</gene>
<feature type="domain" description="Major facilitator superfamily (MFS) profile" evidence="7">
    <location>
        <begin position="12"/>
        <end position="428"/>
    </location>
</feature>
<dbReference type="Pfam" id="PF07690">
    <property type="entry name" value="MFS_1"/>
    <property type="match status" value="1"/>
</dbReference>
<feature type="transmembrane region" description="Helical" evidence="6">
    <location>
        <begin position="82"/>
        <end position="108"/>
    </location>
</feature>
<dbReference type="Proteomes" id="UP000549009">
    <property type="component" value="Unassembled WGS sequence"/>
</dbReference>
<feature type="region of interest" description="Disordered" evidence="5">
    <location>
        <begin position="429"/>
        <end position="449"/>
    </location>
</feature>
<organism evidence="8 9">
    <name type="scientific">Streptomyces spectabilis</name>
    <dbReference type="NCBI Taxonomy" id="68270"/>
    <lineage>
        <taxon>Bacteria</taxon>
        <taxon>Bacillati</taxon>
        <taxon>Actinomycetota</taxon>
        <taxon>Actinomycetes</taxon>
        <taxon>Kitasatosporales</taxon>
        <taxon>Streptomycetaceae</taxon>
        <taxon>Streptomyces</taxon>
    </lineage>
</organism>
<dbReference type="SUPFAM" id="SSF103473">
    <property type="entry name" value="MFS general substrate transporter"/>
    <property type="match status" value="1"/>
</dbReference>
<evidence type="ECO:0000256" key="1">
    <source>
        <dbReference type="ARBA" id="ARBA00004651"/>
    </source>
</evidence>
<name>A0A7W8AV86_STRST</name>
<feature type="transmembrane region" description="Helical" evidence="6">
    <location>
        <begin position="243"/>
        <end position="261"/>
    </location>
</feature>
<evidence type="ECO:0000256" key="2">
    <source>
        <dbReference type="ARBA" id="ARBA00022692"/>
    </source>
</evidence>
<evidence type="ECO:0000259" key="7">
    <source>
        <dbReference type="PROSITE" id="PS50850"/>
    </source>
</evidence>
<evidence type="ECO:0000256" key="3">
    <source>
        <dbReference type="ARBA" id="ARBA00022989"/>
    </source>
</evidence>
<dbReference type="PROSITE" id="PS00216">
    <property type="entry name" value="SUGAR_TRANSPORT_1"/>
    <property type="match status" value="1"/>
</dbReference>
<dbReference type="CDD" id="cd06174">
    <property type="entry name" value="MFS"/>
    <property type="match status" value="1"/>
</dbReference>
<keyword evidence="2 6" id="KW-0812">Transmembrane</keyword>
<feature type="transmembrane region" description="Helical" evidence="6">
    <location>
        <begin position="379"/>
        <end position="399"/>
    </location>
</feature>
<proteinExistence type="predicted"/>
<keyword evidence="4 6" id="KW-0472">Membrane</keyword>
<evidence type="ECO:0000256" key="5">
    <source>
        <dbReference type="SAM" id="MobiDB-lite"/>
    </source>
</evidence>
<feature type="transmembrane region" description="Helical" evidence="6">
    <location>
        <begin position="188"/>
        <end position="210"/>
    </location>
</feature>
<comment type="subcellular location">
    <subcellularLocation>
        <location evidence="1">Cell membrane</location>
        <topology evidence="1">Multi-pass membrane protein</topology>
    </subcellularLocation>
</comment>
<dbReference type="EMBL" id="JACHJD010000007">
    <property type="protein sequence ID" value="MBB5105315.1"/>
    <property type="molecule type" value="Genomic_DNA"/>
</dbReference>
<evidence type="ECO:0000313" key="8">
    <source>
        <dbReference type="EMBL" id="MBB5105315.1"/>
    </source>
</evidence>
<comment type="caution">
    <text evidence="8">The sequence shown here is derived from an EMBL/GenBank/DDBJ whole genome shotgun (WGS) entry which is preliminary data.</text>
</comment>
<feature type="transmembrane region" description="Helical" evidence="6">
    <location>
        <begin position="281"/>
        <end position="302"/>
    </location>
</feature>
<evidence type="ECO:0000313" key="9">
    <source>
        <dbReference type="Proteomes" id="UP000549009"/>
    </source>
</evidence>
<feature type="transmembrane region" description="Helical" evidence="6">
    <location>
        <begin position="339"/>
        <end position="358"/>
    </location>
</feature>
<dbReference type="Gene3D" id="1.20.1250.20">
    <property type="entry name" value="MFS general substrate transporter like domains"/>
    <property type="match status" value="1"/>
</dbReference>
<feature type="transmembrane region" description="Helical" evidence="6">
    <location>
        <begin position="148"/>
        <end position="168"/>
    </location>
</feature>
<dbReference type="InterPro" id="IPR053160">
    <property type="entry name" value="MFS_DHA3_Transporter"/>
</dbReference>
<protein>
    <recommendedName>
        <fullName evidence="7">Major facilitator superfamily (MFS) profile domain-containing protein</fullName>
    </recommendedName>
</protein>
<dbReference type="AlphaFoldDB" id="A0A7W8AV86"/>
<feature type="transmembrane region" description="Helical" evidence="6">
    <location>
        <begin position="405"/>
        <end position="422"/>
    </location>
</feature>
<keyword evidence="9" id="KW-1185">Reference proteome</keyword>
<dbReference type="InterPro" id="IPR036259">
    <property type="entry name" value="MFS_trans_sf"/>
</dbReference>
<evidence type="ECO:0000256" key="4">
    <source>
        <dbReference type="ARBA" id="ARBA00023136"/>
    </source>
</evidence>
<dbReference type="GO" id="GO:0022857">
    <property type="term" value="F:transmembrane transporter activity"/>
    <property type="evidence" value="ECO:0007669"/>
    <property type="project" value="InterPro"/>
</dbReference>
<dbReference type="InterPro" id="IPR011701">
    <property type="entry name" value="MFS"/>
</dbReference>
<feature type="transmembrane region" description="Helical" evidence="6">
    <location>
        <begin position="16"/>
        <end position="35"/>
    </location>
</feature>
<reference evidence="8 9" key="1">
    <citation type="submission" date="2020-08" db="EMBL/GenBank/DDBJ databases">
        <title>Genomic Encyclopedia of Type Strains, Phase III (KMG-III): the genomes of soil and plant-associated and newly described type strains.</title>
        <authorList>
            <person name="Whitman W."/>
        </authorList>
    </citation>
    <scope>NUCLEOTIDE SEQUENCE [LARGE SCALE GENOMIC DNA]</scope>
    <source>
        <strain evidence="8 9">CECT 3146</strain>
    </source>
</reference>
<dbReference type="PANTHER" id="PTHR23530:SF1">
    <property type="entry name" value="PERMEASE, MAJOR FACILITATOR SUPERFAMILY-RELATED"/>
    <property type="match status" value="1"/>
</dbReference>
<dbReference type="InterPro" id="IPR020846">
    <property type="entry name" value="MFS_dom"/>
</dbReference>
<feature type="transmembrane region" description="Helical" evidence="6">
    <location>
        <begin position="314"/>
        <end position="333"/>
    </location>
</feature>
<accession>A0A7W8AV86</accession>
<dbReference type="InterPro" id="IPR005829">
    <property type="entry name" value="Sugar_transporter_CS"/>
</dbReference>
<keyword evidence="3 6" id="KW-1133">Transmembrane helix</keyword>
<evidence type="ECO:0000256" key="6">
    <source>
        <dbReference type="SAM" id="Phobius"/>
    </source>
</evidence>
<dbReference type="GO" id="GO:0005886">
    <property type="term" value="C:plasma membrane"/>
    <property type="evidence" value="ECO:0007669"/>
    <property type="project" value="UniProtKB-SubCell"/>
</dbReference>
<sequence>MTVRQPLAPRVARRRYVIASGLFWLPMGLAIAPMVPLMTERGLALAAVAGCIAAHSLTAALLELPTGGLADVLGRRTVLAAAGALDAVALTLHALGTTAWVLALAMALKGAGRALSSGPAEAWYVDTVQASAGPDAELRTGLARGATATSVALAVGTLVGGALPWLLGLGPDLGGRLDEATSGLVLPLSVPALLGVAVALAFIVYVLTALPEPPRPRATLRGVLREVPGAIAAGIRLGGSDALVRRVVLSAGAAGSALVTVELLTPGRAADLTGAAESGAVVFAGLACGGFLCSALGSQLAPPVARLAGGGERAVLLCLGAAGGGLLLLAVTATATGPAPVLLAVGGYALVYLGLGAANPSQNELLHHRVTSEGRATALSVQSLALQLVGALTGLAAGLLPAGTARWLLGAAVLLAGAALWARRTEPAAAPGAPADRFPLVNSDSAAER</sequence>
<dbReference type="PANTHER" id="PTHR23530">
    <property type="entry name" value="TRANSPORT PROTEIN-RELATED"/>
    <property type="match status" value="1"/>
</dbReference>
<dbReference type="PROSITE" id="PS50850">
    <property type="entry name" value="MFS"/>
    <property type="match status" value="1"/>
</dbReference>